<evidence type="ECO:0000259" key="2">
    <source>
        <dbReference type="Pfam" id="PF07786"/>
    </source>
</evidence>
<organism evidence="3 4">
    <name type="scientific">Nocardioides caeni</name>
    <dbReference type="NCBI Taxonomy" id="574700"/>
    <lineage>
        <taxon>Bacteria</taxon>
        <taxon>Bacillati</taxon>
        <taxon>Actinomycetota</taxon>
        <taxon>Actinomycetes</taxon>
        <taxon>Propionibacteriales</taxon>
        <taxon>Nocardioidaceae</taxon>
        <taxon>Nocardioides</taxon>
    </lineage>
</organism>
<feature type="transmembrane region" description="Helical" evidence="1">
    <location>
        <begin position="83"/>
        <end position="101"/>
    </location>
</feature>
<evidence type="ECO:0000313" key="4">
    <source>
        <dbReference type="Proteomes" id="UP000307087"/>
    </source>
</evidence>
<keyword evidence="1" id="KW-1133">Transmembrane helix</keyword>
<feature type="transmembrane region" description="Helical" evidence="1">
    <location>
        <begin position="349"/>
        <end position="366"/>
    </location>
</feature>
<dbReference type="EMBL" id="STGW01000002">
    <property type="protein sequence ID" value="THV17888.1"/>
    <property type="molecule type" value="Genomic_DNA"/>
</dbReference>
<dbReference type="OrthoDB" id="4966979at2"/>
<dbReference type="Proteomes" id="UP000307087">
    <property type="component" value="Unassembled WGS sequence"/>
</dbReference>
<comment type="caution">
    <text evidence="3">The sequence shown here is derived from an EMBL/GenBank/DDBJ whole genome shotgun (WGS) entry which is preliminary data.</text>
</comment>
<dbReference type="Pfam" id="PF07786">
    <property type="entry name" value="HGSNAT_cat"/>
    <property type="match status" value="1"/>
</dbReference>
<dbReference type="InterPro" id="IPR012429">
    <property type="entry name" value="HGSNAT_cat"/>
</dbReference>
<feature type="transmembrane region" description="Helical" evidence="1">
    <location>
        <begin position="214"/>
        <end position="237"/>
    </location>
</feature>
<protein>
    <submittedName>
        <fullName evidence="3">DUF1624 domain-containing protein</fullName>
    </submittedName>
</protein>
<sequence>MSAWARIARPGRLIGVDLARTVALVGMIATHVLDGRTASGELTVVQELAGGRASALFAVLAGLSMALLSGGSTPLRGVPLGRATGGLAARAVLIGALGLLLGELDTGLAIILTYYAVLFCLGLPFLALRASHLAALAAGWVVAAPVLSHLVRPDLPERGWESPDLGALTEPGQLVSELLLTGYYPAVPWLAYLLAGMALGRIDLRRREVPRQLIGGGAVLVVLAIAVSQLCLSTGSVRAALIPGRVLTGDEVRRLLQDSQHGTTPTGAAWQWLLTAAPHSATPFDLAQTIGSALIAIGLCLAVVAVLPGALRPAAALVAGAGAMPLSLYSLHVAMRSPDVWPAEQTGTFGWHVAVVLGIGAAFTLFGRRGPLEWVVGWPGRRLTSAR</sequence>
<feature type="transmembrane region" description="Helical" evidence="1">
    <location>
        <begin position="133"/>
        <end position="151"/>
    </location>
</feature>
<feature type="transmembrane region" description="Helical" evidence="1">
    <location>
        <begin position="286"/>
        <end position="307"/>
    </location>
</feature>
<evidence type="ECO:0000313" key="3">
    <source>
        <dbReference type="EMBL" id="THV17888.1"/>
    </source>
</evidence>
<dbReference type="RefSeq" id="WP_136561823.1">
    <property type="nucleotide sequence ID" value="NZ_BAABLS010000001.1"/>
</dbReference>
<reference evidence="3 4" key="1">
    <citation type="journal article" date="2009" name="Int. J. Syst. Evol. Microbiol.">
        <title>Nocardioides caeni sp. nov., isolated from wastewater.</title>
        <authorList>
            <person name="Yoon J.H."/>
            <person name="Kang S.J."/>
            <person name="Park S."/>
            <person name="Kim W."/>
            <person name="Oh T.K."/>
        </authorList>
    </citation>
    <scope>NUCLEOTIDE SEQUENCE [LARGE SCALE GENOMIC DNA]</scope>
    <source>
        <strain evidence="3 4">DSM 23134</strain>
    </source>
</reference>
<feature type="transmembrane region" description="Helical" evidence="1">
    <location>
        <begin position="314"/>
        <end position="334"/>
    </location>
</feature>
<dbReference type="AlphaFoldDB" id="A0A4S8NLZ5"/>
<name>A0A4S8NLZ5_9ACTN</name>
<gene>
    <name evidence="3" type="ORF">E9934_05370</name>
</gene>
<accession>A0A4S8NLZ5</accession>
<proteinExistence type="predicted"/>
<feature type="domain" description="Heparan-alpha-glucosaminide N-acetyltransferase catalytic" evidence="2">
    <location>
        <begin position="12"/>
        <end position="206"/>
    </location>
</feature>
<feature type="transmembrane region" description="Helical" evidence="1">
    <location>
        <begin position="12"/>
        <end position="33"/>
    </location>
</feature>
<keyword evidence="1" id="KW-0472">Membrane</keyword>
<evidence type="ECO:0000256" key="1">
    <source>
        <dbReference type="SAM" id="Phobius"/>
    </source>
</evidence>
<keyword evidence="1" id="KW-0812">Transmembrane</keyword>
<feature type="transmembrane region" description="Helical" evidence="1">
    <location>
        <begin position="183"/>
        <end position="202"/>
    </location>
</feature>
<feature type="transmembrane region" description="Helical" evidence="1">
    <location>
        <begin position="53"/>
        <end position="71"/>
    </location>
</feature>
<feature type="transmembrane region" description="Helical" evidence="1">
    <location>
        <begin position="107"/>
        <end position="126"/>
    </location>
</feature>
<keyword evidence="4" id="KW-1185">Reference proteome</keyword>